<keyword evidence="2" id="KW-1185">Reference proteome</keyword>
<dbReference type="KEGG" id="paun:MJA45_16270"/>
<protein>
    <submittedName>
        <fullName evidence="1">Uncharacterized protein</fullName>
    </submittedName>
</protein>
<dbReference type="RefSeq" id="WP_315602968.1">
    <property type="nucleotide sequence ID" value="NZ_CP130318.1"/>
</dbReference>
<gene>
    <name evidence="1" type="ORF">MJA45_16270</name>
</gene>
<dbReference type="AlphaFoldDB" id="A0AA96L9V5"/>
<evidence type="ECO:0000313" key="1">
    <source>
        <dbReference type="EMBL" id="WNQ09199.1"/>
    </source>
</evidence>
<proteinExistence type="predicted"/>
<dbReference type="Proteomes" id="UP001305702">
    <property type="component" value="Chromosome"/>
</dbReference>
<name>A0AA96L9V5_9BACL</name>
<reference evidence="1 2" key="1">
    <citation type="submission" date="2022-02" db="EMBL/GenBank/DDBJ databases">
        <title>Paenibacillus sp. MBLB1776 Whole Genome Shotgun Sequencing.</title>
        <authorList>
            <person name="Hwang C.Y."/>
            <person name="Cho E.-S."/>
            <person name="Seo M.-J."/>
        </authorList>
    </citation>
    <scope>NUCLEOTIDE SEQUENCE [LARGE SCALE GENOMIC DNA]</scope>
    <source>
        <strain evidence="1 2">MBLB1776</strain>
    </source>
</reference>
<organism evidence="1 2">
    <name type="scientific">Paenibacillus aurantius</name>
    <dbReference type="NCBI Taxonomy" id="2918900"/>
    <lineage>
        <taxon>Bacteria</taxon>
        <taxon>Bacillati</taxon>
        <taxon>Bacillota</taxon>
        <taxon>Bacilli</taxon>
        <taxon>Bacillales</taxon>
        <taxon>Paenibacillaceae</taxon>
        <taxon>Paenibacillus</taxon>
    </lineage>
</organism>
<dbReference type="EMBL" id="CP130318">
    <property type="protein sequence ID" value="WNQ09199.1"/>
    <property type="molecule type" value="Genomic_DNA"/>
</dbReference>
<accession>A0AA96L9V5</accession>
<evidence type="ECO:0000313" key="2">
    <source>
        <dbReference type="Proteomes" id="UP001305702"/>
    </source>
</evidence>
<sequence>MEWTDQDKAVLEMALNTVIAHSGDYQEIGIYREVLDKLQGKQNPAASMRVDTAAFPEDAEDGFRYDYDDASDLYS</sequence>